<proteinExistence type="predicted"/>
<gene>
    <name evidence="2" type="ORF">FOZ60_007775</name>
</gene>
<dbReference type="AlphaFoldDB" id="A0A7J6PGC0"/>
<protein>
    <submittedName>
        <fullName evidence="2">Uncharacterized protein</fullName>
    </submittedName>
</protein>
<name>A0A7J6PGC0_PEROL</name>
<evidence type="ECO:0000313" key="2">
    <source>
        <dbReference type="EMBL" id="KAF4694540.1"/>
    </source>
</evidence>
<comment type="caution">
    <text evidence="2">The sequence shown here is derived from an EMBL/GenBank/DDBJ whole genome shotgun (WGS) entry which is preliminary data.</text>
</comment>
<dbReference type="EMBL" id="JABANP010000031">
    <property type="protein sequence ID" value="KAF4694540.1"/>
    <property type="molecule type" value="Genomic_DNA"/>
</dbReference>
<feature type="region of interest" description="Disordered" evidence="1">
    <location>
        <begin position="223"/>
        <end position="247"/>
    </location>
</feature>
<dbReference type="Proteomes" id="UP000541610">
    <property type="component" value="Unassembled WGS sequence"/>
</dbReference>
<reference evidence="2 3" key="1">
    <citation type="submission" date="2020-04" db="EMBL/GenBank/DDBJ databases">
        <title>Perkinsus olseni comparative genomics.</title>
        <authorList>
            <person name="Bogema D.R."/>
        </authorList>
    </citation>
    <scope>NUCLEOTIDE SEQUENCE [LARGE SCALE GENOMIC DNA]</scope>
    <source>
        <strain evidence="2">00978-12</strain>
    </source>
</reference>
<evidence type="ECO:0000256" key="1">
    <source>
        <dbReference type="SAM" id="MobiDB-lite"/>
    </source>
</evidence>
<evidence type="ECO:0000313" key="3">
    <source>
        <dbReference type="Proteomes" id="UP000541610"/>
    </source>
</evidence>
<organism evidence="2 3">
    <name type="scientific">Perkinsus olseni</name>
    <name type="common">Perkinsus atlanticus</name>
    <dbReference type="NCBI Taxonomy" id="32597"/>
    <lineage>
        <taxon>Eukaryota</taxon>
        <taxon>Sar</taxon>
        <taxon>Alveolata</taxon>
        <taxon>Perkinsozoa</taxon>
        <taxon>Perkinsea</taxon>
        <taxon>Perkinsida</taxon>
        <taxon>Perkinsidae</taxon>
        <taxon>Perkinsus</taxon>
    </lineage>
</organism>
<sequence length="294" mass="33516">MFSPRWDEGIVITSYLSLAMVSKVSSITTILVWLQDYNIFISAPFTRGGSTRLSLCAIKKRCEVKEVPMEATVGKDYVFGYDHEKWENGMWFAKRSEKGRLRTDRVECSGGNGGQVVYWDKDEGVACMDEEKCFVDPVWAMNIKIPRGTSSTRETFSQKLFLNVFKSAATGDLSCDSLRRQLCLLYKNATAEYPVKTTLRAVDDEDRVTLRPKLPRYYHQNVDGTQRRPQPYEYPEGQTTASRAPSSMAAANLEQLVHHRRPARYNYARRPRSAPISDDTLQDTLELSSYESTV</sequence>
<accession>A0A7J6PGC0</accession>